<dbReference type="STRING" id="99883.ENSTNIP00000017613"/>
<protein>
    <submittedName>
        <fullName evidence="7">Rho guanine nucleotide exchange factor (GEF) 25b</fullName>
    </submittedName>
</protein>
<feature type="region of interest" description="Disordered" evidence="4">
    <location>
        <begin position="475"/>
        <end position="500"/>
    </location>
</feature>
<dbReference type="PROSITE" id="PS50010">
    <property type="entry name" value="DH_2"/>
    <property type="match status" value="1"/>
</dbReference>
<dbReference type="CDD" id="cd13241">
    <property type="entry name" value="PH2_Kalirin_Trio_p63RhoGEF"/>
    <property type="match status" value="1"/>
</dbReference>
<dbReference type="Ensembl" id="ENSTNIT00000017834.1">
    <property type="protein sequence ID" value="ENSTNIP00000017613.1"/>
    <property type="gene ID" value="ENSTNIG00000014586.1"/>
</dbReference>
<evidence type="ECO:0000256" key="4">
    <source>
        <dbReference type="SAM" id="MobiDB-lite"/>
    </source>
</evidence>
<dbReference type="GO" id="GO:0005886">
    <property type="term" value="C:plasma membrane"/>
    <property type="evidence" value="ECO:0007669"/>
    <property type="project" value="TreeGrafter"/>
</dbReference>
<organism evidence="7 8">
    <name type="scientific">Tetraodon nigroviridis</name>
    <name type="common">Spotted green pufferfish</name>
    <name type="synonym">Chelonodon nigroviridis</name>
    <dbReference type="NCBI Taxonomy" id="99883"/>
    <lineage>
        <taxon>Eukaryota</taxon>
        <taxon>Metazoa</taxon>
        <taxon>Chordata</taxon>
        <taxon>Craniata</taxon>
        <taxon>Vertebrata</taxon>
        <taxon>Euteleostomi</taxon>
        <taxon>Actinopterygii</taxon>
        <taxon>Neopterygii</taxon>
        <taxon>Teleostei</taxon>
        <taxon>Neoteleostei</taxon>
        <taxon>Acanthomorphata</taxon>
        <taxon>Eupercaria</taxon>
        <taxon>Tetraodontiformes</taxon>
        <taxon>Tetradontoidea</taxon>
        <taxon>Tetraodontidae</taxon>
        <taxon>Tetraodon</taxon>
    </lineage>
</organism>
<dbReference type="InterPro" id="IPR001849">
    <property type="entry name" value="PH_domain"/>
</dbReference>
<dbReference type="AlphaFoldDB" id="H3DAS1"/>
<reference evidence="8" key="1">
    <citation type="journal article" date="2004" name="Nature">
        <title>Genome duplication in the teleost fish Tetraodon nigroviridis reveals the early vertebrate proto-karyotype.</title>
        <authorList>
            <person name="Jaillon O."/>
            <person name="Aury J.-M."/>
            <person name="Brunet F."/>
            <person name="Petit J.-L."/>
            <person name="Stange-Thomann N."/>
            <person name="Mauceli E."/>
            <person name="Bouneau L."/>
            <person name="Fischer C."/>
            <person name="Ozouf-Costaz C."/>
            <person name="Bernot A."/>
            <person name="Nicaud S."/>
            <person name="Jaffe D."/>
            <person name="Fisher S."/>
            <person name="Lutfalla G."/>
            <person name="Dossat C."/>
            <person name="Segurens B."/>
            <person name="Dasilva C."/>
            <person name="Salanoubat M."/>
            <person name="Levy M."/>
            <person name="Boudet N."/>
            <person name="Castellano S."/>
            <person name="Anthouard V."/>
            <person name="Jubin C."/>
            <person name="Castelli V."/>
            <person name="Katinka M."/>
            <person name="Vacherie B."/>
            <person name="Biemont C."/>
            <person name="Skalli Z."/>
            <person name="Cattolico L."/>
            <person name="Poulain J."/>
            <person name="De Berardinis V."/>
            <person name="Cruaud C."/>
            <person name="Duprat S."/>
            <person name="Brottier P."/>
            <person name="Coutanceau J.-P."/>
            <person name="Gouzy J."/>
            <person name="Parra G."/>
            <person name="Lardier G."/>
            <person name="Chapple C."/>
            <person name="McKernan K.J."/>
            <person name="McEwan P."/>
            <person name="Bosak S."/>
            <person name="Kellis M."/>
            <person name="Volff J.-N."/>
            <person name="Guigo R."/>
            <person name="Zody M.C."/>
            <person name="Mesirov J."/>
            <person name="Lindblad-Toh K."/>
            <person name="Birren B."/>
            <person name="Nusbaum C."/>
            <person name="Kahn D."/>
            <person name="Robinson-Rechavi M."/>
            <person name="Laudet V."/>
            <person name="Schachter V."/>
            <person name="Quetier F."/>
            <person name="Saurin W."/>
            <person name="Scarpelli C."/>
            <person name="Wincker P."/>
            <person name="Lander E.S."/>
            <person name="Weissenbach J."/>
            <person name="Roest Crollius H."/>
        </authorList>
    </citation>
    <scope>NUCLEOTIDE SEQUENCE [LARGE SCALE GENOMIC DNA]</scope>
</reference>
<evidence type="ECO:0000256" key="1">
    <source>
        <dbReference type="ARBA" id="ARBA00004496"/>
    </source>
</evidence>
<comment type="subcellular location">
    <subcellularLocation>
        <location evidence="1">Cytoplasm</location>
    </subcellularLocation>
</comment>
<dbReference type="SMART" id="SM00233">
    <property type="entry name" value="PH"/>
    <property type="match status" value="1"/>
</dbReference>
<dbReference type="SMART" id="SM00325">
    <property type="entry name" value="RhoGEF"/>
    <property type="match status" value="1"/>
</dbReference>
<dbReference type="GeneTree" id="ENSGT00940000154766"/>
<reference evidence="7" key="2">
    <citation type="submission" date="2025-08" db="UniProtKB">
        <authorList>
            <consortium name="Ensembl"/>
        </authorList>
    </citation>
    <scope>IDENTIFICATION</scope>
</reference>
<dbReference type="FunFam" id="1.20.900.10:FF:000008">
    <property type="entry name" value="rho guanine nucleotide exchange factor 25"/>
    <property type="match status" value="1"/>
</dbReference>
<dbReference type="Pfam" id="PF00621">
    <property type="entry name" value="RhoGEF"/>
    <property type="match status" value="1"/>
</dbReference>
<dbReference type="Gene3D" id="1.20.900.10">
    <property type="entry name" value="Dbl homology (DH) domain"/>
    <property type="match status" value="1"/>
</dbReference>
<dbReference type="PANTHER" id="PTHR22826">
    <property type="entry name" value="RHO GUANINE EXCHANGE FACTOR-RELATED"/>
    <property type="match status" value="1"/>
</dbReference>
<dbReference type="SUPFAM" id="SSF50729">
    <property type="entry name" value="PH domain-like"/>
    <property type="match status" value="1"/>
</dbReference>
<feature type="compositionally biased region" description="Polar residues" evidence="4">
    <location>
        <begin position="383"/>
        <end position="393"/>
    </location>
</feature>
<keyword evidence="3" id="KW-0344">Guanine-nucleotide releasing factor</keyword>
<dbReference type="GO" id="GO:0005085">
    <property type="term" value="F:guanyl-nucleotide exchange factor activity"/>
    <property type="evidence" value="ECO:0007669"/>
    <property type="project" value="UniProtKB-KW"/>
</dbReference>
<dbReference type="InParanoid" id="H3DAS1"/>
<dbReference type="Pfam" id="PF22697">
    <property type="entry name" value="SOS1_NGEF_PH"/>
    <property type="match status" value="1"/>
</dbReference>
<dbReference type="Proteomes" id="UP000007303">
    <property type="component" value="Unassembled WGS sequence"/>
</dbReference>
<sequence>MSLWKGRSLGRDNTLDVEEKRGKKATSRRSSVDALQREEACSPLEDSASQGSATVEEERSVALEKSLYVLSELIETERLYVEDLGLIVKWPPMASQGVPEDMRGKDRMVFGNIHQIYDWHKDYFLGELEKCLADPDSLAQLFIKHERRLHMYVVYCQNKPKSEHIVSEFIETYFEELRQRLNDLLIKPVQRIMKYQLLLKDFLKYYIRAGRDVEDLQRAVEVMCFVPKRCNDMMNVGRLQGFQGKITAQGKLLQQDTFLVSEQDNGVPSRARERRVFLFEQLVIFSEPIDKKKGPALPGYTFKNSIKVSCLGVEEPSEEHPGCLVLTSRGADGGVAPFAMQTASSEIKRAWLDDVVQILETQRNFLNALQSPIEYQRKESKSHSLGRNATSPTAAPPVLQPGSSASMDRRHGPSCNTPLPSWLPPQHGPASEAVSRRGWLWFLPPSFCFSNLSLPPGLHSLRWKSSVHTSPSFLAPAARSTCGPKTRDNQRPVPQRRAPHTGGFQLLLNRVW</sequence>
<name>H3DAS1_TETNG</name>
<evidence type="ECO:0000259" key="5">
    <source>
        <dbReference type="PROSITE" id="PS50003"/>
    </source>
</evidence>
<accession>H3DAS1</accession>
<keyword evidence="8" id="KW-1185">Reference proteome</keyword>
<feature type="region of interest" description="Disordered" evidence="4">
    <location>
        <begin position="1"/>
        <end position="56"/>
    </location>
</feature>
<dbReference type="InterPro" id="IPR051336">
    <property type="entry name" value="RhoGEF_Guanine_NuclExch_SF"/>
</dbReference>
<dbReference type="FunCoup" id="H3DAS1">
    <property type="interactions" value="2"/>
</dbReference>
<dbReference type="GO" id="GO:0005737">
    <property type="term" value="C:cytoplasm"/>
    <property type="evidence" value="ECO:0007669"/>
    <property type="project" value="UniProtKB-SubCell"/>
</dbReference>
<evidence type="ECO:0000259" key="6">
    <source>
        <dbReference type="PROSITE" id="PS50010"/>
    </source>
</evidence>
<evidence type="ECO:0000256" key="2">
    <source>
        <dbReference type="ARBA" id="ARBA00022490"/>
    </source>
</evidence>
<dbReference type="InterPro" id="IPR035899">
    <property type="entry name" value="DBL_dom_sf"/>
</dbReference>
<evidence type="ECO:0000313" key="7">
    <source>
        <dbReference type="Ensembl" id="ENSTNIP00000017613.1"/>
    </source>
</evidence>
<feature type="region of interest" description="Disordered" evidence="4">
    <location>
        <begin position="377"/>
        <end position="424"/>
    </location>
</feature>
<evidence type="ECO:0000256" key="3">
    <source>
        <dbReference type="ARBA" id="ARBA00022658"/>
    </source>
</evidence>
<feature type="domain" description="DH" evidence="6">
    <location>
        <begin position="65"/>
        <end position="233"/>
    </location>
</feature>
<feature type="domain" description="PH" evidence="5">
    <location>
        <begin position="245"/>
        <end position="360"/>
    </location>
</feature>
<keyword evidence="2" id="KW-0963">Cytoplasm</keyword>
<dbReference type="SUPFAM" id="SSF48065">
    <property type="entry name" value="DBL homology domain (DH-domain)"/>
    <property type="match status" value="1"/>
</dbReference>
<feature type="compositionally biased region" description="Basic and acidic residues" evidence="4">
    <location>
        <begin position="9"/>
        <end position="21"/>
    </location>
</feature>
<dbReference type="GO" id="GO:0019898">
    <property type="term" value="C:extrinsic component of membrane"/>
    <property type="evidence" value="ECO:0007669"/>
    <property type="project" value="TreeGrafter"/>
</dbReference>
<evidence type="ECO:0000313" key="8">
    <source>
        <dbReference type="Proteomes" id="UP000007303"/>
    </source>
</evidence>
<dbReference type="HOGENOM" id="CLU_001356_1_1_1"/>
<dbReference type="PROSITE" id="PS50003">
    <property type="entry name" value="PH_DOMAIN"/>
    <property type="match status" value="1"/>
</dbReference>
<dbReference type="PANTHER" id="PTHR22826:SF117">
    <property type="entry name" value="PLECKSTRIN HOMOLOGY DOMAIN-CONTAINING FAMILY G MEMBER 4B-RELATED"/>
    <property type="match status" value="1"/>
</dbReference>
<reference evidence="7" key="3">
    <citation type="submission" date="2025-09" db="UniProtKB">
        <authorList>
            <consortium name="Ensembl"/>
        </authorList>
    </citation>
    <scope>IDENTIFICATION</scope>
</reference>
<proteinExistence type="predicted"/>
<dbReference type="InterPro" id="IPR055251">
    <property type="entry name" value="SOS1_NGEF_PH"/>
</dbReference>
<dbReference type="CDD" id="cd00160">
    <property type="entry name" value="RhoGEF"/>
    <property type="match status" value="1"/>
</dbReference>
<dbReference type="InterPro" id="IPR000219">
    <property type="entry name" value="DH_dom"/>
</dbReference>
<dbReference type="InterPro" id="IPR011993">
    <property type="entry name" value="PH-like_dom_sf"/>
</dbReference>
<dbReference type="Gene3D" id="2.30.29.30">
    <property type="entry name" value="Pleckstrin-homology domain (PH domain)/Phosphotyrosine-binding domain (PTB)"/>
    <property type="match status" value="1"/>
</dbReference>
<dbReference type="GO" id="GO:0007411">
    <property type="term" value="P:axon guidance"/>
    <property type="evidence" value="ECO:0007669"/>
    <property type="project" value="TreeGrafter"/>
</dbReference>